<comment type="caution">
    <text evidence="1">The sequence shown here is derived from an EMBL/GenBank/DDBJ whole genome shotgun (WGS) entry which is preliminary data.</text>
</comment>
<evidence type="ECO:0000313" key="2">
    <source>
        <dbReference type="Proteomes" id="UP001626550"/>
    </source>
</evidence>
<keyword evidence="2" id="KW-1185">Reference proteome</keyword>
<evidence type="ECO:0000313" key="1">
    <source>
        <dbReference type="EMBL" id="KAL3318045.1"/>
    </source>
</evidence>
<protein>
    <submittedName>
        <fullName evidence="1">Uncharacterized protein</fullName>
    </submittedName>
</protein>
<dbReference type="AlphaFoldDB" id="A0ABD2QES7"/>
<dbReference type="EMBL" id="JBJKFK010000294">
    <property type="protein sequence ID" value="KAL3318045.1"/>
    <property type="molecule type" value="Genomic_DNA"/>
</dbReference>
<gene>
    <name evidence="1" type="ORF">Ciccas_003294</name>
</gene>
<dbReference type="Proteomes" id="UP001626550">
    <property type="component" value="Unassembled WGS sequence"/>
</dbReference>
<accession>A0ABD2QES7</accession>
<organism evidence="1 2">
    <name type="scientific">Cichlidogyrus casuarinus</name>
    <dbReference type="NCBI Taxonomy" id="1844966"/>
    <lineage>
        <taxon>Eukaryota</taxon>
        <taxon>Metazoa</taxon>
        <taxon>Spiralia</taxon>
        <taxon>Lophotrochozoa</taxon>
        <taxon>Platyhelminthes</taxon>
        <taxon>Monogenea</taxon>
        <taxon>Monopisthocotylea</taxon>
        <taxon>Dactylogyridea</taxon>
        <taxon>Ancyrocephalidae</taxon>
        <taxon>Cichlidogyrus</taxon>
    </lineage>
</organism>
<sequence>MFGGRRFLTSYQEDVRKALAKMKSKSQEECRIELPSYIIDYSLLSLIRKDNHAMLQLYLDEKPDLVQAYIYKETYEIPEKWSTLHSVIVATLLGHAFIYSSLKCIRLLLEHKAKVNDYAYIISIWKPGTDKAKTCVTMTSSISCIARQFVLDGLEKNVEFLRLLKGFNVNLAEATHFQRDSIEADVPLHSRSYQAHFLKHLQTELIASKHQDRTRLAIVYTDMFNAYMEQLLNEEPFTFDLMAPAP</sequence>
<reference evidence="1 2" key="1">
    <citation type="submission" date="2024-11" db="EMBL/GenBank/DDBJ databases">
        <title>Adaptive evolution of stress response genes in parasites aligns with host niche diversity.</title>
        <authorList>
            <person name="Hahn C."/>
            <person name="Resl P."/>
        </authorList>
    </citation>
    <scope>NUCLEOTIDE SEQUENCE [LARGE SCALE GENOMIC DNA]</scope>
    <source>
        <strain evidence="1">EGGRZ-B1_66</strain>
        <tissue evidence="1">Body</tissue>
    </source>
</reference>
<proteinExistence type="predicted"/>
<name>A0ABD2QES7_9PLAT</name>